<keyword evidence="2" id="KW-1185">Reference proteome</keyword>
<evidence type="ECO:0000313" key="1">
    <source>
        <dbReference type="EMBL" id="KAG7451795.1"/>
    </source>
</evidence>
<evidence type="ECO:0000313" key="2">
    <source>
        <dbReference type="Proteomes" id="UP000812287"/>
    </source>
</evidence>
<sequence length="71" mass="8438">MQIHANLPLNLWDELCVTASYLNNLTTIKSLNGKMPYEKWYKKRLNLSHLQEIGCYIFILIQNKHNSKIFE</sequence>
<accession>A0A9P7W3K7</accession>
<dbReference type="AlphaFoldDB" id="A0A9P7W3K7"/>
<organism evidence="1 2">
    <name type="scientific">Guyanagaster necrorhizus</name>
    <dbReference type="NCBI Taxonomy" id="856835"/>
    <lineage>
        <taxon>Eukaryota</taxon>
        <taxon>Fungi</taxon>
        <taxon>Dikarya</taxon>
        <taxon>Basidiomycota</taxon>
        <taxon>Agaricomycotina</taxon>
        <taxon>Agaricomycetes</taxon>
        <taxon>Agaricomycetidae</taxon>
        <taxon>Agaricales</taxon>
        <taxon>Marasmiineae</taxon>
        <taxon>Physalacriaceae</taxon>
        <taxon>Guyanagaster</taxon>
    </lineage>
</organism>
<proteinExistence type="predicted"/>
<gene>
    <name evidence="1" type="ORF">BT62DRAFT_881235</name>
</gene>
<dbReference type="RefSeq" id="XP_043045295.1">
    <property type="nucleotide sequence ID" value="XM_043182660.1"/>
</dbReference>
<dbReference type="GeneID" id="66104957"/>
<dbReference type="EMBL" id="MU250524">
    <property type="protein sequence ID" value="KAG7451795.1"/>
    <property type="molecule type" value="Genomic_DNA"/>
</dbReference>
<dbReference type="Proteomes" id="UP000812287">
    <property type="component" value="Unassembled WGS sequence"/>
</dbReference>
<dbReference type="OrthoDB" id="3243429at2759"/>
<reference evidence="1" key="1">
    <citation type="submission" date="2020-11" db="EMBL/GenBank/DDBJ databases">
        <title>Adaptations for nitrogen fixation in a non-lichenized fungal sporocarp promotes dispersal by wood-feeding termites.</title>
        <authorList>
            <consortium name="DOE Joint Genome Institute"/>
            <person name="Koch R.A."/>
            <person name="Yoon G."/>
            <person name="Arayal U."/>
            <person name="Lail K."/>
            <person name="Amirebrahimi M."/>
            <person name="Labutti K."/>
            <person name="Lipzen A."/>
            <person name="Riley R."/>
            <person name="Barry K."/>
            <person name="Henrissat B."/>
            <person name="Grigoriev I.V."/>
            <person name="Herr J.R."/>
            <person name="Aime M.C."/>
        </authorList>
    </citation>
    <scope>NUCLEOTIDE SEQUENCE</scope>
    <source>
        <strain evidence="1">MCA 3950</strain>
    </source>
</reference>
<protein>
    <submittedName>
        <fullName evidence="1">Uncharacterized protein</fullName>
    </submittedName>
</protein>
<comment type="caution">
    <text evidence="1">The sequence shown here is derived from an EMBL/GenBank/DDBJ whole genome shotgun (WGS) entry which is preliminary data.</text>
</comment>
<name>A0A9P7W3K7_9AGAR</name>